<dbReference type="Proteomes" id="UP000299102">
    <property type="component" value="Unassembled WGS sequence"/>
</dbReference>
<organism evidence="1 2">
    <name type="scientific">Eumeta variegata</name>
    <name type="common">Bagworm moth</name>
    <name type="synonym">Eumeta japonica</name>
    <dbReference type="NCBI Taxonomy" id="151549"/>
    <lineage>
        <taxon>Eukaryota</taxon>
        <taxon>Metazoa</taxon>
        <taxon>Ecdysozoa</taxon>
        <taxon>Arthropoda</taxon>
        <taxon>Hexapoda</taxon>
        <taxon>Insecta</taxon>
        <taxon>Pterygota</taxon>
        <taxon>Neoptera</taxon>
        <taxon>Endopterygota</taxon>
        <taxon>Lepidoptera</taxon>
        <taxon>Glossata</taxon>
        <taxon>Ditrysia</taxon>
        <taxon>Tineoidea</taxon>
        <taxon>Psychidae</taxon>
        <taxon>Oiketicinae</taxon>
        <taxon>Eumeta</taxon>
    </lineage>
</organism>
<accession>A0A4C1ZEP1</accession>
<sequence length="147" mass="16342">MYVPRVDKNKNINIVWFRTQKNANGTLLLSLRCRPSVTGLRAIKSRLFVLKSGVKQRPAVRALLWLQLRGCITRRTSLRTRTHVSVHSMAGRVIVKTPTLNPTSTVGDELGVGAGTKVNVLAYLLLRLTVFRTLTNRAARPVGVART</sequence>
<name>A0A4C1ZEP1_EUMVA</name>
<protein>
    <submittedName>
        <fullName evidence="1">Uncharacterized protein</fullName>
    </submittedName>
</protein>
<proteinExistence type="predicted"/>
<evidence type="ECO:0000313" key="2">
    <source>
        <dbReference type="Proteomes" id="UP000299102"/>
    </source>
</evidence>
<reference evidence="1 2" key="1">
    <citation type="journal article" date="2019" name="Commun. Biol.">
        <title>The bagworm genome reveals a unique fibroin gene that provides high tensile strength.</title>
        <authorList>
            <person name="Kono N."/>
            <person name="Nakamura H."/>
            <person name="Ohtoshi R."/>
            <person name="Tomita M."/>
            <person name="Numata K."/>
            <person name="Arakawa K."/>
        </authorList>
    </citation>
    <scope>NUCLEOTIDE SEQUENCE [LARGE SCALE GENOMIC DNA]</scope>
</reference>
<evidence type="ECO:0000313" key="1">
    <source>
        <dbReference type="EMBL" id="GBP85613.1"/>
    </source>
</evidence>
<gene>
    <name evidence="1" type="ORF">EVAR_67725_1</name>
</gene>
<comment type="caution">
    <text evidence="1">The sequence shown here is derived from an EMBL/GenBank/DDBJ whole genome shotgun (WGS) entry which is preliminary data.</text>
</comment>
<keyword evidence="2" id="KW-1185">Reference proteome</keyword>
<dbReference type="EMBL" id="BGZK01001748">
    <property type="protein sequence ID" value="GBP85613.1"/>
    <property type="molecule type" value="Genomic_DNA"/>
</dbReference>
<dbReference type="AlphaFoldDB" id="A0A4C1ZEP1"/>